<accession>A0A1Q6A3X9</accession>
<comment type="caution">
    <text evidence="1">The sequence shown here is derived from an EMBL/GenBank/DDBJ whole genome shotgun (WGS) entry which is preliminary data.</text>
</comment>
<organism evidence="1 2">
    <name type="scientific">Mucilaginibacter polytrichastri</name>
    <dbReference type="NCBI Taxonomy" id="1302689"/>
    <lineage>
        <taxon>Bacteria</taxon>
        <taxon>Pseudomonadati</taxon>
        <taxon>Bacteroidota</taxon>
        <taxon>Sphingobacteriia</taxon>
        <taxon>Sphingobacteriales</taxon>
        <taxon>Sphingobacteriaceae</taxon>
        <taxon>Mucilaginibacter</taxon>
    </lineage>
</organism>
<sequence>MDEYRLIFNFFDVGAGDAIWINFLGDDDKRHHIFLDGGYGYAYKMGFGPLLKDMIAGGLSVDLWAITHIDLDHIGAVLSFVQDNKIHDKSALMKSYWFNYTGVPVPKTNGKIGVQQGIDLRDYLAGLGNLPNEKITTASGEVNLSGLKLTILSPTPEKLSNVEGIWSKEELNGKVGRSESDHNKKIEDFDGKAFSEDGDPVNASSIAFLLEYQGLKALFLADSHPSDIVTSLMALGYSKENPLNIEFAKISHHGSKANTSPELLEMINTANFLFTANGVSNKHPDKECLARILTGKTRQKHLNFIFSSKTDEIKNLFAVDDDPYAKYNFSCLYIANDSNRYTLTFLPIKKDDSE</sequence>
<dbReference type="STRING" id="1302689.RG47T_4185"/>
<gene>
    <name evidence="1" type="ORF">RG47T_4185</name>
</gene>
<protein>
    <recommendedName>
        <fullName evidence="3">Metallo-beta-lactamase domain-containing protein</fullName>
    </recommendedName>
</protein>
<dbReference type="InterPro" id="IPR052159">
    <property type="entry name" value="Competence_DNA_uptake"/>
</dbReference>
<dbReference type="RefSeq" id="WP_074491250.1">
    <property type="nucleotide sequence ID" value="NZ_FPAM01000009.1"/>
</dbReference>
<keyword evidence="2" id="KW-1185">Reference proteome</keyword>
<dbReference type="Gene3D" id="3.60.15.10">
    <property type="entry name" value="Ribonuclease Z/Hydroxyacylglutathione hydrolase-like"/>
    <property type="match status" value="1"/>
</dbReference>
<evidence type="ECO:0000313" key="1">
    <source>
        <dbReference type="EMBL" id="OKS88707.1"/>
    </source>
</evidence>
<dbReference type="AlphaFoldDB" id="A0A1Q6A3X9"/>
<name>A0A1Q6A3X9_9SPHI</name>
<dbReference type="InterPro" id="IPR036866">
    <property type="entry name" value="RibonucZ/Hydroxyglut_hydro"/>
</dbReference>
<dbReference type="EMBL" id="MPPL01000001">
    <property type="protein sequence ID" value="OKS88707.1"/>
    <property type="molecule type" value="Genomic_DNA"/>
</dbReference>
<dbReference type="Proteomes" id="UP000186720">
    <property type="component" value="Unassembled WGS sequence"/>
</dbReference>
<dbReference type="OrthoDB" id="418728at2"/>
<dbReference type="SUPFAM" id="SSF56281">
    <property type="entry name" value="Metallo-hydrolase/oxidoreductase"/>
    <property type="match status" value="1"/>
</dbReference>
<reference evidence="1 2" key="1">
    <citation type="submission" date="2016-11" db="EMBL/GenBank/DDBJ databases">
        <title>Whole Genome Sequencing of Mucilaginibacter polytrichastri RG4-7(T) isolated from the moss sample.</title>
        <authorList>
            <person name="Li Y."/>
        </authorList>
    </citation>
    <scope>NUCLEOTIDE SEQUENCE [LARGE SCALE GENOMIC DNA]</scope>
    <source>
        <strain evidence="1 2">RG4-7</strain>
    </source>
</reference>
<proteinExistence type="predicted"/>
<evidence type="ECO:0000313" key="2">
    <source>
        <dbReference type="Proteomes" id="UP000186720"/>
    </source>
</evidence>
<dbReference type="PANTHER" id="PTHR30619:SF1">
    <property type="entry name" value="RECOMBINATION PROTEIN 2"/>
    <property type="match status" value="1"/>
</dbReference>
<evidence type="ECO:0008006" key="3">
    <source>
        <dbReference type="Google" id="ProtNLM"/>
    </source>
</evidence>
<dbReference type="PANTHER" id="PTHR30619">
    <property type="entry name" value="DNA INTERNALIZATION/COMPETENCE PROTEIN COMEC/REC2"/>
    <property type="match status" value="1"/>
</dbReference>